<reference evidence="3" key="2">
    <citation type="journal article" date="2021" name="Mol. Plant Pathol.">
        <title>A 20-kb lineage-specific genomic region tames virulence in pathogenic amphidiploid Verticillium longisporum.</title>
        <authorList>
            <person name="Harting R."/>
            <person name="Starke J."/>
            <person name="Kusch H."/>
            <person name="Poggeler S."/>
            <person name="Maurus I."/>
            <person name="Schluter R."/>
            <person name="Landesfeind M."/>
            <person name="Bulla I."/>
            <person name="Nowrousian M."/>
            <person name="de Jonge R."/>
            <person name="Stahlhut G."/>
            <person name="Hoff K.J."/>
            <person name="Asshauer K.P."/>
            <person name="Thurmer A."/>
            <person name="Stanke M."/>
            <person name="Daniel R."/>
            <person name="Morgenstern B."/>
            <person name="Thomma B.P.H.J."/>
            <person name="Kronstad J.W."/>
            <person name="Braus-Stromeyer S.A."/>
            <person name="Braus G.H."/>
        </authorList>
    </citation>
    <scope>NUCLEOTIDE SEQUENCE</scope>
    <source>
        <strain evidence="3">Vl32</strain>
    </source>
</reference>
<reference evidence="4 5" key="1">
    <citation type="submission" date="2015-05" db="EMBL/GenBank/DDBJ databases">
        <authorList>
            <person name="Fogelqvist Johan"/>
        </authorList>
    </citation>
    <scope>NUCLEOTIDE SEQUENCE [LARGE SCALE GENOMIC DNA]</scope>
    <source>
        <strain evidence="2">VL1</strain>
        <strain evidence="1">VL2</strain>
    </source>
</reference>
<dbReference type="Proteomes" id="UP000044602">
    <property type="component" value="Unassembled WGS sequence"/>
</dbReference>
<proteinExistence type="predicted"/>
<dbReference type="Proteomes" id="UP000689129">
    <property type="component" value="Unassembled WGS sequence"/>
</dbReference>
<dbReference type="AlphaFoldDB" id="A0A0G4KYA4"/>
<dbReference type="EMBL" id="CVQH01005780">
    <property type="protein sequence ID" value="CRK14701.1"/>
    <property type="molecule type" value="Genomic_DNA"/>
</dbReference>
<keyword evidence="4" id="KW-1185">Reference proteome</keyword>
<feature type="non-terminal residue" evidence="2">
    <location>
        <position position="263"/>
    </location>
</feature>
<protein>
    <submittedName>
        <fullName evidence="2">Uncharacterized protein</fullName>
    </submittedName>
</protein>
<organism evidence="2 4">
    <name type="scientific">Verticillium longisporum</name>
    <name type="common">Verticillium dahliae var. longisporum</name>
    <dbReference type="NCBI Taxonomy" id="100787"/>
    <lineage>
        <taxon>Eukaryota</taxon>
        <taxon>Fungi</taxon>
        <taxon>Dikarya</taxon>
        <taxon>Ascomycota</taxon>
        <taxon>Pezizomycotina</taxon>
        <taxon>Sordariomycetes</taxon>
        <taxon>Hypocreomycetidae</taxon>
        <taxon>Glomerellales</taxon>
        <taxon>Plectosphaerellaceae</taxon>
        <taxon>Verticillium</taxon>
    </lineage>
</organism>
<dbReference type="EMBL" id="CVQI01002780">
    <property type="protein sequence ID" value="CRK12104.1"/>
    <property type="molecule type" value="Genomic_DNA"/>
</dbReference>
<evidence type="ECO:0000313" key="5">
    <source>
        <dbReference type="Proteomes" id="UP000045706"/>
    </source>
</evidence>
<dbReference type="EMBL" id="JAEMWZ010000404">
    <property type="protein sequence ID" value="KAG7119310.1"/>
    <property type="molecule type" value="Genomic_DNA"/>
</dbReference>
<evidence type="ECO:0000313" key="1">
    <source>
        <dbReference type="EMBL" id="CRK12104.1"/>
    </source>
</evidence>
<evidence type="ECO:0000313" key="2">
    <source>
        <dbReference type="EMBL" id="CRK14701.1"/>
    </source>
</evidence>
<evidence type="ECO:0000313" key="4">
    <source>
        <dbReference type="Proteomes" id="UP000044602"/>
    </source>
</evidence>
<gene>
    <name evidence="2" type="ORF">BN1708_011225</name>
    <name evidence="1" type="ORF">BN1723_009590</name>
    <name evidence="3" type="ORF">HYQ45_015145</name>
</gene>
<evidence type="ECO:0000313" key="3">
    <source>
        <dbReference type="EMBL" id="KAG7119310.1"/>
    </source>
</evidence>
<dbReference type="Proteomes" id="UP000045706">
    <property type="component" value="Unassembled WGS sequence"/>
</dbReference>
<sequence length="263" mass="29524">MDNETAHDAQTLAMEGRYYLSAERRDMIRTILETTPADTWLVLQDRLGTIPGLSFSRDHNGEIWDMSRIGLFISLFGFLAFGPESTGVGPYSDAHGHGRILDLLEAYAVEKVGSYGDIYDPEFKWEDVPWTSDDCFQEGVYPLDVQLHMKLQFNTGRDADGLQLDANGWEWCRPEDMLFAINSLRAAHANWKAGYASAMESGITGCDIYLDAFATVMVDENLSRVHQLCTLLDRVQYSLPAVDTASFFDDEGICQTDGDFTIE</sequence>
<accession>A0A0G4KYA4</accession>
<name>A0A0G4KYA4_VERLO</name>